<comment type="caution">
    <text evidence="1">The sequence shown here is derived from an EMBL/GenBank/DDBJ whole genome shotgun (WGS) entry which is preliminary data.</text>
</comment>
<proteinExistence type="predicted"/>
<reference evidence="1" key="1">
    <citation type="submission" date="2022-07" db="EMBL/GenBank/DDBJ databases">
        <title>Phylogenomic reconstructions and comparative analyses of Kickxellomycotina fungi.</title>
        <authorList>
            <person name="Reynolds N.K."/>
            <person name="Stajich J.E."/>
            <person name="Barry K."/>
            <person name="Grigoriev I.V."/>
            <person name="Crous P."/>
            <person name="Smith M.E."/>
        </authorList>
    </citation>
    <scope>NUCLEOTIDE SEQUENCE</scope>
    <source>
        <strain evidence="1">Benny 63K</strain>
    </source>
</reference>
<gene>
    <name evidence="1" type="ORF">LPJ66_010100</name>
</gene>
<organism evidence="1 2">
    <name type="scientific">Kickxella alabastrina</name>
    <dbReference type="NCBI Taxonomy" id="61397"/>
    <lineage>
        <taxon>Eukaryota</taxon>
        <taxon>Fungi</taxon>
        <taxon>Fungi incertae sedis</taxon>
        <taxon>Zoopagomycota</taxon>
        <taxon>Kickxellomycotina</taxon>
        <taxon>Kickxellomycetes</taxon>
        <taxon>Kickxellales</taxon>
        <taxon>Kickxellaceae</taxon>
        <taxon>Kickxella</taxon>
    </lineage>
</organism>
<keyword evidence="2" id="KW-1185">Reference proteome</keyword>
<evidence type="ECO:0000313" key="1">
    <source>
        <dbReference type="EMBL" id="KAJ1885474.1"/>
    </source>
</evidence>
<name>A0ACC1I204_9FUNG</name>
<accession>A0ACC1I204</accession>
<evidence type="ECO:0000313" key="2">
    <source>
        <dbReference type="Proteomes" id="UP001150581"/>
    </source>
</evidence>
<protein>
    <submittedName>
        <fullName evidence="1">Uncharacterized protein</fullName>
    </submittedName>
</protein>
<dbReference type="EMBL" id="JANBPG010002521">
    <property type="protein sequence ID" value="KAJ1885474.1"/>
    <property type="molecule type" value="Genomic_DNA"/>
</dbReference>
<dbReference type="Proteomes" id="UP001150581">
    <property type="component" value="Unassembled WGS sequence"/>
</dbReference>
<sequence length="584" mass="66001">MLQVQSILPANTLTRIFEYLFWQGVPGHNTLSSLPTGHLSIVASLQVSHAWRKRAARFFYGTAAIIINDDDNDDTQIMEHHKNSSDSFIHCVRTNIQLILESGYAPKTSRLLVCMRTPSDALSIFRALEHSQFVGFEWPSIHTLYYYDPHLPKSPNEWSELENDQAITQINRVLTQSMPILRNICALSAMRDSFGLFVLEDLVSARQQQLQKFKALAISTQMLLFVPKIQEQPMDLTHLTIRAPQSQTVLQVPFTMAKSLKWLDIGPIAADSVWSSFFSSSGDVFESLYHLRLEFGQNPGHKQGRLRHRHAEAGTIESVVGNIYPLFPKLHSLDVNTYPHNVARFLENFPRAQLRQLSVDKCPGTCNQLSLEPFTGLVFCRVDIAEKGLTGEVDKRSAEHWVCNTMSLKLPRLASLTVTTPTTDFDMEIGVPSGSTLTSLRHLTLDIGLRLDELEELLISLPLLTHLWVTVAEVPTKAHEYLSRKTRPKKYPHGGDKLFSKHRVISTSLEFLLVRMSKSLISSRRRNKALAKIAWLMARIPSILRFAIHLELEHEMHKCVKQAAADAAAPLDTGHLAQLQIVFI</sequence>